<reference evidence="2 3" key="1">
    <citation type="journal article" date="2012" name="Nat. Genet.">
        <title>Plasmodium cynomolgi genome sequences provide insight into Plasmodium vivax and the monkey malaria clade.</title>
        <authorList>
            <person name="Tachibana S."/>
            <person name="Sullivan S.A."/>
            <person name="Kawai S."/>
            <person name="Nakamura S."/>
            <person name="Kim H.R."/>
            <person name="Goto N."/>
            <person name="Arisue N."/>
            <person name="Palacpac N.M.Q."/>
            <person name="Honma H."/>
            <person name="Yagi M."/>
            <person name="Tougan T."/>
            <person name="Katakai Y."/>
            <person name="Kaneko O."/>
            <person name="Mita T."/>
            <person name="Kita K."/>
            <person name="Yasutomi Y."/>
            <person name="Sutton P.L."/>
            <person name="Shakhbatyan R."/>
            <person name="Horii T."/>
            <person name="Yasunaga T."/>
            <person name="Barnwell J.W."/>
            <person name="Escalante A.A."/>
            <person name="Carlton J.M."/>
            <person name="Tanabe K."/>
        </authorList>
    </citation>
    <scope>NUCLEOTIDE SEQUENCE [LARGE SCALE GENOMIC DNA]</scope>
    <source>
        <strain evidence="2 3">B</strain>
    </source>
</reference>
<dbReference type="AlphaFoldDB" id="K6VJN3"/>
<dbReference type="Proteomes" id="UP000006319">
    <property type="component" value="Unassembled WGS sequence"/>
</dbReference>
<evidence type="ECO:0008006" key="4">
    <source>
        <dbReference type="Google" id="ProtNLM"/>
    </source>
</evidence>
<dbReference type="KEGG" id="pcy:PCYB_003710"/>
<evidence type="ECO:0000313" key="3">
    <source>
        <dbReference type="Proteomes" id="UP000006319"/>
    </source>
</evidence>
<sequence length="134" mass="16048">MNYIDDIRFKKMKDLYGLYDAYDSFSQERHYVNEDQGNCMTLRQLIVDYNDIIEKNKKYESSIYLYKELKNIKCLIERDHLFYSGHALEYEKPCKYNKKTIAPITIPLISGMTGMFGLLLYKVNNNFIYICYIL</sequence>
<evidence type="ECO:0000256" key="1">
    <source>
        <dbReference type="SAM" id="Phobius"/>
    </source>
</evidence>
<dbReference type="PhylomeDB" id="K6VJN3"/>
<dbReference type="GeneID" id="14696164"/>
<gene>
    <name evidence="2" type="ORF">PCYB_003710</name>
</gene>
<dbReference type="RefSeq" id="XP_004227840.1">
    <property type="nucleotide sequence ID" value="XM_004227792.1"/>
</dbReference>
<organism evidence="2 3">
    <name type="scientific">Plasmodium cynomolgi (strain B)</name>
    <dbReference type="NCBI Taxonomy" id="1120755"/>
    <lineage>
        <taxon>Eukaryota</taxon>
        <taxon>Sar</taxon>
        <taxon>Alveolata</taxon>
        <taxon>Apicomplexa</taxon>
        <taxon>Aconoidasida</taxon>
        <taxon>Haemosporida</taxon>
        <taxon>Plasmodiidae</taxon>
        <taxon>Plasmodium</taxon>
        <taxon>Plasmodium (Plasmodium)</taxon>
    </lineage>
</organism>
<dbReference type="EMBL" id="DF157449">
    <property type="protein sequence ID" value="GAB69622.1"/>
    <property type="molecule type" value="Genomic_DNA"/>
</dbReference>
<name>K6VJN3_PLACD</name>
<keyword evidence="1" id="KW-1133">Transmembrane helix</keyword>
<protein>
    <recommendedName>
        <fullName evidence="4">CYIR protein</fullName>
    </recommendedName>
</protein>
<feature type="transmembrane region" description="Helical" evidence="1">
    <location>
        <begin position="101"/>
        <end position="121"/>
    </location>
</feature>
<keyword evidence="1" id="KW-0472">Membrane</keyword>
<keyword evidence="1" id="KW-0812">Transmembrane</keyword>
<evidence type="ECO:0000313" key="2">
    <source>
        <dbReference type="EMBL" id="GAB69622.1"/>
    </source>
</evidence>
<keyword evidence="3" id="KW-1185">Reference proteome</keyword>
<dbReference type="OrthoDB" id="389398at2759"/>
<proteinExistence type="predicted"/>
<accession>K6VJN3</accession>
<dbReference type="VEuPathDB" id="PlasmoDB:PCYB_003710"/>